<evidence type="ECO:0008006" key="4">
    <source>
        <dbReference type="Google" id="ProtNLM"/>
    </source>
</evidence>
<sequence>MAGSLQDQLLNAGLASKQQAKQAKQQKRKKAKQKKAGQAVDEQQQQREQLEAARKEKAARDRELNLKRQQEQAEKASHAEALQLIEAHKVQLPDESDLRYNFAHGTTIRYLFVDARQLEQLARGQLRIACHEETYTVIPAEIAERVEQRQPDIILPRPKDDTPEEDDPYADYVIPDDLMW</sequence>
<accession>A0A1N6SA71</accession>
<feature type="compositionally biased region" description="Basic and acidic residues" evidence="1">
    <location>
        <begin position="44"/>
        <end position="73"/>
    </location>
</feature>
<feature type="compositionally biased region" description="Basic residues" evidence="1">
    <location>
        <begin position="24"/>
        <end position="35"/>
    </location>
</feature>
<evidence type="ECO:0000313" key="2">
    <source>
        <dbReference type="EMBL" id="SIQ38025.1"/>
    </source>
</evidence>
<dbReference type="AlphaFoldDB" id="A0A1N6SA71"/>
<evidence type="ECO:0000256" key="1">
    <source>
        <dbReference type="SAM" id="MobiDB-lite"/>
    </source>
</evidence>
<dbReference type="Pfam" id="PF09831">
    <property type="entry name" value="DUF2058"/>
    <property type="match status" value="1"/>
</dbReference>
<evidence type="ECO:0000313" key="3">
    <source>
        <dbReference type="Proteomes" id="UP000186895"/>
    </source>
</evidence>
<organism evidence="2 3">
    <name type="scientific">Marinobacterium stanieri</name>
    <dbReference type="NCBI Taxonomy" id="49186"/>
    <lineage>
        <taxon>Bacteria</taxon>
        <taxon>Pseudomonadati</taxon>
        <taxon>Pseudomonadota</taxon>
        <taxon>Gammaproteobacteria</taxon>
        <taxon>Oceanospirillales</taxon>
        <taxon>Oceanospirillaceae</taxon>
        <taxon>Marinobacterium</taxon>
    </lineage>
</organism>
<dbReference type="Proteomes" id="UP000186895">
    <property type="component" value="Unassembled WGS sequence"/>
</dbReference>
<feature type="region of interest" description="Disordered" evidence="1">
    <location>
        <begin position="1"/>
        <end position="73"/>
    </location>
</feature>
<dbReference type="eggNOG" id="COG3122">
    <property type="taxonomic scope" value="Bacteria"/>
</dbReference>
<dbReference type="EMBL" id="FTMN01000004">
    <property type="protein sequence ID" value="SIQ38025.1"/>
    <property type="molecule type" value="Genomic_DNA"/>
</dbReference>
<gene>
    <name evidence="2" type="ORF">SAMN05421647_104135</name>
</gene>
<dbReference type="STRING" id="49186.SAMN05421647_104135"/>
<proteinExistence type="predicted"/>
<dbReference type="InterPro" id="IPR018636">
    <property type="entry name" value="DUF2058"/>
</dbReference>
<reference evidence="2 3" key="1">
    <citation type="submission" date="2017-01" db="EMBL/GenBank/DDBJ databases">
        <authorList>
            <person name="Mah S.A."/>
            <person name="Swanson W.J."/>
            <person name="Moy G.W."/>
            <person name="Vacquier V.D."/>
        </authorList>
    </citation>
    <scope>NUCLEOTIDE SEQUENCE [LARGE SCALE GENOMIC DNA]</scope>
    <source>
        <strain evidence="2 3">DSM 7027</strain>
    </source>
</reference>
<protein>
    <recommendedName>
        <fullName evidence="4">Nucleoprotein/polynucleotide-associated enzyme</fullName>
    </recommendedName>
</protein>
<name>A0A1N6SA71_9GAMM</name>
<dbReference type="RefSeq" id="WP_076462746.1">
    <property type="nucleotide sequence ID" value="NZ_FTMN01000004.1"/>
</dbReference>
<feature type="region of interest" description="Disordered" evidence="1">
    <location>
        <begin position="149"/>
        <end position="170"/>
    </location>
</feature>
<keyword evidence="3" id="KW-1185">Reference proteome</keyword>